<sequence>MASTIHLESRRTRETAESRPPSPGGAVGGGDRLARLVAAHYLAVHRLLFRLVGNREDADDLAQECFVRAQRRGGEVDEVGALVWLRRVALNLARDHHRSRGRRLRREELAGLESIERRSGEPAPDARLRGADLHRALRQALGELPERLRVALVLRVFEGLDYDEIARLVGRRPGTVRIQVMKARRELERRMGPFLDEESTT</sequence>
<dbReference type="NCBIfam" id="TIGR02937">
    <property type="entry name" value="sigma70-ECF"/>
    <property type="match status" value="1"/>
</dbReference>
<dbReference type="PANTHER" id="PTHR43133:SF8">
    <property type="entry name" value="RNA POLYMERASE SIGMA FACTOR HI_1459-RELATED"/>
    <property type="match status" value="1"/>
</dbReference>
<dbReference type="InterPro" id="IPR013324">
    <property type="entry name" value="RNA_pol_sigma_r3/r4-like"/>
</dbReference>
<proteinExistence type="inferred from homology"/>
<dbReference type="InterPro" id="IPR039425">
    <property type="entry name" value="RNA_pol_sigma-70-like"/>
</dbReference>
<dbReference type="PANTHER" id="PTHR43133">
    <property type="entry name" value="RNA POLYMERASE ECF-TYPE SIGMA FACTO"/>
    <property type="match status" value="1"/>
</dbReference>
<feature type="compositionally biased region" description="Basic and acidic residues" evidence="6">
    <location>
        <begin position="7"/>
        <end position="17"/>
    </location>
</feature>
<evidence type="ECO:0000256" key="6">
    <source>
        <dbReference type="SAM" id="MobiDB-lite"/>
    </source>
</evidence>
<evidence type="ECO:0000256" key="2">
    <source>
        <dbReference type="ARBA" id="ARBA00023015"/>
    </source>
</evidence>
<reference evidence="9 10" key="1">
    <citation type="submission" date="2019-02" db="EMBL/GenBank/DDBJ databases">
        <title>Deep-cultivation of Planctomycetes and their phenomic and genomic characterization uncovers novel biology.</title>
        <authorList>
            <person name="Wiegand S."/>
            <person name="Jogler M."/>
            <person name="Boedeker C."/>
            <person name="Pinto D."/>
            <person name="Vollmers J."/>
            <person name="Rivas-Marin E."/>
            <person name="Kohn T."/>
            <person name="Peeters S.H."/>
            <person name="Heuer A."/>
            <person name="Rast P."/>
            <person name="Oberbeckmann S."/>
            <person name="Bunk B."/>
            <person name="Jeske O."/>
            <person name="Meyerdierks A."/>
            <person name="Storesund J.E."/>
            <person name="Kallscheuer N."/>
            <person name="Luecker S."/>
            <person name="Lage O.M."/>
            <person name="Pohl T."/>
            <person name="Merkel B.J."/>
            <person name="Hornburger P."/>
            <person name="Mueller R.-W."/>
            <person name="Bruemmer F."/>
            <person name="Labrenz M."/>
            <person name="Spormann A.M."/>
            <person name="Op den Camp H."/>
            <person name="Overmann J."/>
            <person name="Amann R."/>
            <person name="Jetten M.S.M."/>
            <person name="Mascher T."/>
            <person name="Medema M.H."/>
            <person name="Devos D.P."/>
            <person name="Kaster A.-K."/>
            <person name="Ovreas L."/>
            <person name="Rohde M."/>
            <person name="Galperin M.Y."/>
            <person name="Jogler C."/>
        </authorList>
    </citation>
    <scope>NUCLEOTIDE SEQUENCE [LARGE SCALE GENOMIC DNA]</scope>
    <source>
        <strain evidence="9 10">Pla133</strain>
    </source>
</reference>
<comment type="similarity">
    <text evidence="1">Belongs to the sigma-70 factor family. ECF subfamily.</text>
</comment>
<dbReference type="Gene3D" id="1.10.10.10">
    <property type="entry name" value="Winged helix-like DNA-binding domain superfamily/Winged helix DNA-binding domain"/>
    <property type="match status" value="1"/>
</dbReference>
<protein>
    <submittedName>
        <fullName evidence="9">ECF RNA polymerase sigma factor SigE</fullName>
    </submittedName>
</protein>
<dbReference type="Pfam" id="PF04542">
    <property type="entry name" value="Sigma70_r2"/>
    <property type="match status" value="1"/>
</dbReference>
<keyword evidence="2" id="KW-0805">Transcription regulation</keyword>
<dbReference type="EMBL" id="CP036287">
    <property type="protein sequence ID" value="QDU69887.1"/>
    <property type="molecule type" value="Genomic_DNA"/>
</dbReference>
<feature type="domain" description="RNA polymerase sigma factor 70 region 4 type 2" evidence="8">
    <location>
        <begin position="135"/>
        <end position="187"/>
    </location>
</feature>
<evidence type="ECO:0000259" key="7">
    <source>
        <dbReference type="Pfam" id="PF04542"/>
    </source>
</evidence>
<dbReference type="InterPro" id="IPR014284">
    <property type="entry name" value="RNA_pol_sigma-70_dom"/>
</dbReference>
<dbReference type="GO" id="GO:0016987">
    <property type="term" value="F:sigma factor activity"/>
    <property type="evidence" value="ECO:0007669"/>
    <property type="project" value="UniProtKB-KW"/>
</dbReference>
<keyword evidence="10" id="KW-1185">Reference proteome</keyword>
<keyword evidence="4" id="KW-0238">DNA-binding</keyword>
<dbReference type="KEGG" id="pbap:Pla133_50100"/>
<name>A0A518BSD4_9BACT</name>
<dbReference type="SUPFAM" id="SSF88946">
    <property type="entry name" value="Sigma2 domain of RNA polymerase sigma factors"/>
    <property type="match status" value="1"/>
</dbReference>
<dbReference type="SUPFAM" id="SSF88659">
    <property type="entry name" value="Sigma3 and sigma4 domains of RNA polymerase sigma factors"/>
    <property type="match status" value="1"/>
</dbReference>
<keyword evidence="3" id="KW-0731">Sigma factor</keyword>
<dbReference type="Gene3D" id="1.10.1740.10">
    <property type="match status" value="1"/>
</dbReference>
<evidence type="ECO:0000313" key="10">
    <source>
        <dbReference type="Proteomes" id="UP000316921"/>
    </source>
</evidence>
<evidence type="ECO:0000256" key="5">
    <source>
        <dbReference type="ARBA" id="ARBA00023163"/>
    </source>
</evidence>
<dbReference type="InterPro" id="IPR007627">
    <property type="entry name" value="RNA_pol_sigma70_r2"/>
</dbReference>
<evidence type="ECO:0000259" key="8">
    <source>
        <dbReference type="Pfam" id="PF08281"/>
    </source>
</evidence>
<keyword evidence="5" id="KW-0804">Transcription</keyword>
<dbReference type="InterPro" id="IPR036388">
    <property type="entry name" value="WH-like_DNA-bd_sf"/>
</dbReference>
<gene>
    <name evidence="9" type="primary">sigE_11</name>
    <name evidence="9" type="ORF">Pla133_50100</name>
</gene>
<feature type="region of interest" description="Disordered" evidence="6">
    <location>
        <begin position="1"/>
        <end position="29"/>
    </location>
</feature>
<evidence type="ECO:0000313" key="9">
    <source>
        <dbReference type="EMBL" id="QDU69887.1"/>
    </source>
</evidence>
<dbReference type="Pfam" id="PF08281">
    <property type="entry name" value="Sigma70_r4_2"/>
    <property type="match status" value="1"/>
</dbReference>
<evidence type="ECO:0000256" key="4">
    <source>
        <dbReference type="ARBA" id="ARBA00023125"/>
    </source>
</evidence>
<evidence type="ECO:0000256" key="1">
    <source>
        <dbReference type="ARBA" id="ARBA00010641"/>
    </source>
</evidence>
<evidence type="ECO:0000256" key="3">
    <source>
        <dbReference type="ARBA" id="ARBA00023082"/>
    </source>
</evidence>
<dbReference type="InterPro" id="IPR013249">
    <property type="entry name" value="RNA_pol_sigma70_r4_t2"/>
</dbReference>
<dbReference type="GO" id="GO:0006352">
    <property type="term" value="P:DNA-templated transcription initiation"/>
    <property type="evidence" value="ECO:0007669"/>
    <property type="project" value="InterPro"/>
</dbReference>
<dbReference type="InterPro" id="IPR013325">
    <property type="entry name" value="RNA_pol_sigma_r2"/>
</dbReference>
<dbReference type="Proteomes" id="UP000316921">
    <property type="component" value="Chromosome"/>
</dbReference>
<feature type="domain" description="RNA polymerase sigma-70 region 2" evidence="7">
    <location>
        <begin position="36"/>
        <end position="103"/>
    </location>
</feature>
<dbReference type="GO" id="GO:0003677">
    <property type="term" value="F:DNA binding"/>
    <property type="evidence" value="ECO:0007669"/>
    <property type="project" value="UniProtKB-KW"/>
</dbReference>
<dbReference type="RefSeq" id="WP_145070212.1">
    <property type="nucleotide sequence ID" value="NZ_CP036296.1"/>
</dbReference>
<accession>A0A518BSD4</accession>
<organism evidence="9 10">
    <name type="scientific">Engelhardtia mirabilis</name>
    <dbReference type="NCBI Taxonomy" id="2528011"/>
    <lineage>
        <taxon>Bacteria</taxon>
        <taxon>Pseudomonadati</taxon>
        <taxon>Planctomycetota</taxon>
        <taxon>Planctomycetia</taxon>
        <taxon>Planctomycetia incertae sedis</taxon>
        <taxon>Engelhardtia</taxon>
    </lineage>
</organism>
<dbReference type="AlphaFoldDB" id="A0A518BSD4"/>